<dbReference type="InterPro" id="IPR041599">
    <property type="entry name" value="Gp138_N"/>
</dbReference>
<feature type="domain" description="Phage protein Gp138 N-terminal" evidence="2">
    <location>
        <begin position="27"/>
        <end position="124"/>
    </location>
</feature>
<organism evidence="3 4">
    <name type="scientific">Sodalis glossinidius (strain morsitans)</name>
    <dbReference type="NCBI Taxonomy" id="343509"/>
    <lineage>
        <taxon>Bacteria</taxon>
        <taxon>Pseudomonadati</taxon>
        <taxon>Pseudomonadota</taxon>
        <taxon>Gammaproteobacteria</taxon>
        <taxon>Enterobacterales</taxon>
        <taxon>Bruguierivoracaceae</taxon>
        <taxon>Sodalis</taxon>
    </lineage>
</organism>
<dbReference type="Gene3D" id="2.40.50.230">
    <property type="entry name" value="Gp5 N-terminal domain"/>
    <property type="match status" value="1"/>
</dbReference>
<feature type="region of interest" description="Disordered" evidence="1">
    <location>
        <begin position="208"/>
        <end position="227"/>
    </location>
</feature>
<evidence type="ECO:0000259" key="2">
    <source>
        <dbReference type="Pfam" id="PF18352"/>
    </source>
</evidence>
<dbReference type="InterPro" id="IPR037026">
    <property type="entry name" value="Vgr_OB-fold_dom_sf"/>
</dbReference>
<proteinExistence type="predicted"/>
<sequence>MTGKTPTLLDVVTQAAAATRRDIHTALPGRVVALNAAENTLTVEPMIKQILRNGETVDLPPLVDVPLQFPRGGGFVFTVPVGAGDEGLIVFCERCFDGWFASGNKSAPLDARLHDYSDGFFLPGISSRPRAIPDLYLDGASMQSVDGQTYIRLSPGKISIRGHIEHISNSRQTGNHEQIGDMSQTAGSSHSRGTVSAHSIVAGDIALESHTHGGVETGSGKTGKPGT</sequence>
<dbReference type="Pfam" id="PF18946">
    <property type="entry name" value="Apex"/>
    <property type="match status" value="1"/>
</dbReference>
<evidence type="ECO:0000313" key="4">
    <source>
        <dbReference type="Proteomes" id="UP000245838"/>
    </source>
</evidence>
<dbReference type="RefSeq" id="WP_166506784.1">
    <property type="nucleotide sequence ID" value="NZ_LN854557.1"/>
</dbReference>
<feature type="region of interest" description="Disordered" evidence="1">
    <location>
        <begin position="170"/>
        <end position="195"/>
    </location>
</feature>
<name>A0A193QLY5_SODGM</name>
<dbReference type="AlphaFoldDB" id="A0A193QLY5"/>
<dbReference type="InterPro" id="IPR044033">
    <property type="entry name" value="GpV-like_apex"/>
</dbReference>
<dbReference type="EMBL" id="LN854557">
    <property type="protein sequence ID" value="CRL46229.1"/>
    <property type="molecule type" value="Genomic_DNA"/>
</dbReference>
<gene>
    <name evidence="3" type="ORF">SGGMMB4_04667</name>
</gene>
<dbReference type="Pfam" id="PF18352">
    <property type="entry name" value="Gp138_N"/>
    <property type="match status" value="1"/>
</dbReference>
<evidence type="ECO:0000256" key="1">
    <source>
        <dbReference type="SAM" id="MobiDB-lite"/>
    </source>
</evidence>
<feature type="compositionally biased region" description="Gly residues" evidence="1">
    <location>
        <begin position="215"/>
        <end position="227"/>
    </location>
</feature>
<dbReference type="Proteomes" id="UP000245838">
    <property type="component" value="Chromosome sggmmb4_Chromosome"/>
</dbReference>
<reference evidence="3 4" key="1">
    <citation type="submission" date="2015-05" db="EMBL/GenBank/DDBJ databases">
        <authorList>
            <person name="Goodhead I."/>
        </authorList>
    </citation>
    <scope>NUCLEOTIDE SEQUENCE [LARGE SCALE GENOMIC DNA]</scope>
    <source>
        <strain evidence="4">morsitans</strain>
    </source>
</reference>
<evidence type="ECO:0000313" key="3">
    <source>
        <dbReference type="EMBL" id="CRL46229.1"/>
    </source>
</evidence>
<protein>
    <recommendedName>
        <fullName evidence="2">Phage protein Gp138 N-terminal domain-containing protein</fullName>
    </recommendedName>
</protein>
<accession>A0A193QLY5</accession>